<feature type="compositionally biased region" description="Basic and acidic residues" evidence="2">
    <location>
        <begin position="9"/>
        <end position="21"/>
    </location>
</feature>
<dbReference type="EMBL" id="JBBMQO010000001">
    <property type="protein sequence ID" value="MEM5500008.1"/>
    <property type="molecule type" value="Genomic_DNA"/>
</dbReference>
<feature type="domain" description="Multidrug resistance protein MdtA-like barrel-sandwich hybrid" evidence="4">
    <location>
        <begin position="100"/>
        <end position="280"/>
    </location>
</feature>
<dbReference type="PANTHER" id="PTHR30469">
    <property type="entry name" value="MULTIDRUG RESISTANCE PROTEIN MDTA"/>
    <property type="match status" value="1"/>
</dbReference>
<evidence type="ECO:0000313" key="5">
    <source>
        <dbReference type="EMBL" id="MEM5500008.1"/>
    </source>
</evidence>
<evidence type="ECO:0000259" key="4">
    <source>
        <dbReference type="Pfam" id="PF25917"/>
    </source>
</evidence>
<gene>
    <name evidence="5" type="ORF">WNY59_00240</name>
</gene>
<dbReference type="Gene3D" id="2.40.30.170">
    <property type="match status" value="1"/>
</dbReference>
<protein>
    <submittedName>
        <fullName evidence="5">Efflux RND transporter periplasmic adaptor subunit</fullName>
    </submittedName>
</protein>
<dbReference type="Proteomes" id="UP001477870">
    <property type="component" value="Unassembled WGS sequence"/>
</dbReference>
<reference evidence="5 6" key="1">
    <citation type="submission" date="2024-03" db="EMBL/GenBank/DDBJ databases">
        <title>Community enrichment and isolation of bacterial strains for fucoidan degradation.</title>
        <authorList>
            <person name="Sichert A."/>
        </authorList>
    </citation>
    <scope>NUCLEOTIDE SEQUENCE [LARGE SCALE GENOMIC DNA]</scope>
    <source>
        <strain evidence="5 6">AS62</strain>
    </source>
</reference>
<feature type="transmembrane region" description="Helical" evidence="3">
    <location>
        <begin position="32"/>
        <end position="53"/>
    </location>
</feature>
<keyword evidence="3" id="KW-0812">Transmembrane</keyword>
<comment type="similarity">
    <text evidence="1">Belongs to the membrane fusion protein (MFP) (TC 8.A.1) family.</text>
</comment>
<feature type="region of interest" description="Disordered" evidence="2">
    <location>
        <begin position="1"/>
        <end position="21"/>
    </location>
</feature>
<dbReference type="RefSeq" id="WP_342845905.1">
    <property type="nucleotide sequence ID" value="NZ_JBBMQO010000001.1"/>
</dbReference>
<dbReference type="InterPro" id="IPR006143">
    <property type="entry name" value="RND_pump_MFP"/>
</dbReference>
<dbReference type="Gene3D" id="2.40.420.20">
    <property type="match status" value="1"/>
</dbReference>
<comment type="caution">
    <text evidence="5">The sequence shown here is derived from an EMBL/GenBank/DDBJ whole genome shotgun (WGS) entry which is preliminary data.</text>
</comment>
<organism evidence="5 6">
    <name type="scientific">Ahrensia kielensis</name>
    <dbReference type="NCBI Taxonomy" id="76980"/>
    <lineage>
        <taxon>Bacteria</taxon>
        <taxon>Pseudomonadati</taxon>
        <taxon>Pseudomonadota</taxon>
        <taxon>Alphaproteobacteria</taxon>
        <taxon>Hyphomicrobiales</taxon>
        <taxon>Ahrensiaceae</taxon>
        <taxon>Ahrensia</taxon>
    </lineage>
</organism>
<evidence type="ECO:0000256" key="3">
    <source>
        <dbReference type="SAM" id="Phobius"/>
    </source>
</evidence>
<dbReference type="Gene3D" id="2.40.50.100">
    <property type="match status" value="1"/>
</dbReference>
<keyword evidence="6" id="KW-1185">Reference proteome</keyword>
<dbReference type="InterPro" id="IPR058625">
    <property type="entry name" value="MdtA-like_BSH"/>
</dbReference>
<proteinExistence type="inferred from homology"/>
<evidence type="ECO:0000313" key="6">
    <source>
        <dbReference type="Proteomes" id="UP001477870"/>
    </source>
</evidence>
<evidence type="ECO:0000256" key="1">
    <source>
        <dbReference type="ARBA" id="ARBA00009477"/>
    </source>
</evidence>
<dbReference type="SUPFAM" id="SSF111369">
    <property type="entry name" value="HlyD-like secretion proteins"/>
    <property type="match status" value="1"/>
</dbReference>
<keyword evidence="3" id="KW-1133">Transmembrane helix</keyword>
<name>A0ABU9T1K6_9HYPH</name>
<dbReference type="Gene3D" id="1.10.287.470">
    <property type="entry name" value="Helix hairpin bin"/>
    <property type="match status" value="1"/>
</dbReference>
<dbReference type="Pfam" id="PF25917">
    <property type="entry name" value="BSH_RND"/>
    <property type="match status" value="1"/>
</dbReference>
<sequence>MLQSITKARPSDEDTAHDDGKRHKKRRFLVPFVRALIQFALMAAVIIAAYVIMDRLIAAKPERTARPKVDVQIPVQAVTITLGEQRPTINLFGEVAASRSLEIRPSVSGEIVSVNPDLGAGQRIEQGVELFLVDRIDFEAAVAEAKANLAQTDATIIENQANLSAEQGQLEFAESQLLLARADLKRADQLRKNGTLTQKEVDDRSLIASQREQAVSQRRNNIAVAQARLSQQQAVRERLELGVERAIRDLNNTVVRAPFSGVVRSSSVEIGRIVSANDVAVSIYDDAALDVRFTLTDAQYGRIAADGDPLIGRNVALKWAVGGTDYSYTGTVTRIGADIASERGGVDVFARIDENEELPVQLRPGAFVSIEVPDRLYENAARVPETAIFDSNTAYLIIDGKLQARELHVAAYDGSDAIVTAGLSQGDRILSTRISEIEEGLAVRIVDANGVAEEADEIEKPEQGNRPSAEVLAAAKKISGLSDVDWEALPRQKRRLFIQEAREAAGK</sequence>
<dbReference type="NCBIfam" id="TIGR01730">
    <property type="entry name" value="RND_mfp"/>
    <property type="match status" value="1"/>
</dbReference>
<evidence type="ECO:0000256" key="2">
    <source>
        <dbReference type="SAM" id="MobiDB-lite"/>
    </source>
</evidence>
<accession>A0ABU9T1K6</accession>
<keyword evidence="3" id="KW-0472">Membrane</keyword>